<reference evidence="2" key="2">
    <citation type="submission" date="2023-06" db="EMBL/GenBank/DDBJ databases">
        <authorList>
            <person name="Swenson N.G."/>
            <person name="Wegrzyn J.L."/>
            <person name="Mcevoy S.L."/>
        </authorList>
    </citation>
    <scope>NUCLEOTIDE SEQUENCE</scope>
    <source>
        <strain evidence="2">NS2018</strain>
        <tissue evidence="2">Leaf</tissue>
    </source>
</reference>
<protein>
    <submittedName>
        <fullName evidence="2">Uncharacterized protein</fullName>
    </submittedName>
</protein>
<dbReference type="AlphaFoldDB" id="A0AA39S3E7"/>
<reference evidence="2" key="1">
    <citation type="journal article" date="2022" name="Plant J.">
        <title>Strategies of tolerance reflected in two North American maple genomes.</title>
        <authorList>
            <person name="McEvoy S.L."/>
            <person name="Sezen U.U."/>
            <person name="Trouern-Trend A."/>
            <person name="McMahon S.M."/>
            <person name="Schaberg P.G."/>
            <person name="Yang J."/>
            <person name="Wegrzyn J.L."/>
            <person name="Swenson N.G."/>
        </authorList>
    </citation>
    <scope>NUCLEOTIDE SEQUENCE</scope>
    <source>
        <strain evidence="2">NS2018</strain>
    </source>
</reference>
<name>A0AA39S3E7_ACESA</name>
<evidence type="ECO:0000256" key="1">
    <source>
        <dbReference type="SAM" id="MobiDB-lite"/>
    </source>
</evidence>
<accession>A0AA39S3E7</accession>
<feature type="compositionally biased region" description="Basic and acidic residues" evidence="1">
    <location>
        <begin position="55"/>
        <end position="68"/>
    </location>
</feature>
<feature type="region of interest" description="Disordered" evidence="1">
    <location>
        <begin position="55"/>
        <end position="77"/>
    </location>
</feature>
<organism evidence="2 3">
    <name type="scientific">Acer saccharum</name>
    <name type="common">Sugar maple</name>
    <dbReference type="NCBI Taxonomy" id="4024"/>
    <lineage>
        <taxon>Eukaryota</taxon>
        <taxon>Viridiplantae</taxon>
        <taxon>Streptophyta</taxon>
        <taxon>Embryophyta</taxon>
        <taxon>Tracheophyta</taxon>
        <taxon>Spermatophyta</taxon>
        <taxon>Magnoliopsida</taxon>
        <taxon>eudicotyledons</taxon>
        <taxon>Gunneridae</taxon>
        <taxon>Pentapetalae</taxon>
        <taxon>rosids</taxon>
        <taxon>malvids</taxon>
        <taxon>Sapindales</taxon>
        <taxon>Sapindaceae</taxon>
        <taxon>Hippocastanoideae</taxon>
        <taxon>Acereae</taxon>
        <taxon>Acer</taxon>
    </lineage>
</organism>
<gene>
    <name evidence="2" type="ORF">LWI29_002660</name>
</gene>
<dbReference type="EMBL" id="JAUESC010000383">
    <property type="protein sequence ID" value="KAK0583763.1"/>
    <property type="molecule type" value="Genomic_DNA"/>
</dbReference>
<proteinExistence type="predicted"/>
<evidence type="ECO:0000313" key="2">
    <source>
        <dbReference type="EMBL" id="KAK0583763.1"/>
    </source>
</evidence>
<dbReference type="Proteomes" id="UP001168877">
    <property type="component" value="Unassembled WGS sequence"/>
</dbReference>
<keyword evidence="3" id="KW-1185">Reference proteome</keyword>
<evidence type="ECO:0000313" key="3">
    <source>
        <dbReference type="Proteomes" id="UP001168877"/>
    </source>
</evidence>
<feature type="region of interest" description="Disordered" evidence="1">
    <location>
        <begin position="165"/>
        <end position="198"/>
    </location>
</feature>
<comment type="caution">
    <text evidence="2">The sequence shown here is derived from an EMBL/GenBank/DDBJ whole genome shotgun (WGS) entry which is preliminary data.</text>
</comment>
<sequence>MSGNGMSYGGSETFVELVLKEMKYLESEDLVLEFINVDRTLLRHSKEYCKEGVVEQKEEAKHAEEENRGGSNESDPYGPWMHVSHGIIHRNNSGSRYSNWGTFDGKQNGNQGNGGKVRIDAKQSCESHVVGEDKTGQDMGHINSMNNTGIVRHVKNSAVVTKNNRMNPRKANGSRFTVLSDNTDVEDSDRELQRHAGT</sequence>